<comment type="caution">
    <text evidence="1">The sequence shown here is derived from an EMBL/GenBank/DDBJ whole genome shotgun (WGS) entry which is preliminary data.</text>
</comment>
<dbReference type="Proteomes" id="UP000315283">
    <property type="component" value="Unassembled WGS sequence"/>
</dbReference>
<proteinExistence type="predicted"/>
<protein>
    <submittedName>
        <fullName evidence="1">Uncharacterized protein</fullName>
    </submittedName>
</protein>
<evidence type="ECO:0000313" key="2">
    <source>
        <dbReference type="Proteomes" id="UP000315283"/>
    </source>
</evidence>
<gene>
    <name evidence="1" type="ORF">EVA97_02940</name>
</gene>
<sequence>MLTPEIKTNLILKEIGVKRYSLRKKKTDSLKKDIYYYQKGSILALLDKPFENFVENQQDLINAIMASTKCDEGNQESNVLSFSSSNELNKKIHNLSNFRLIIVFGNIINGVRINKDAILAPSINELGLKKNLKKNLWVEIKTKLDI</sequence>
<reference evidence="1 2" key="1">
    <citation type="submission" date="2019-02" db="EMBL/GenBank/DDBJ databases">
        <title>Prokaryotic population dynamics and viral predation in marine succession experiment using metagenomics: the confinement effect.</title>
        <authorList>
            <person name="Haro-Moreno J.M."/>
            <person name="Rodriguez-Valera F."/>
            <person name="Lopez-Perez M."/>
        </authorList>
    </citation>
    <scope>NUCLEOTIDE SEQUENCE [LARGE SCALE GENOMIC DNA]</scope>
    <source>
        <strain evidence="1">MED-G164</strain>
    </source>
</reference>
<dbReference type="EMBL" id="SHBJ01000016">
    <property type="protein sequence ID" value="RZO28271.1"/>
    <property type="molecule type" value="Genomic_DNA"/>
</dbReference>
<evidence type="ECO:0000313" key="1">
    <source>
        <dbReference type="EMBL" id="RZO28271.1"/>
    </source>
</evidence>
<dbReference type="AlphaFoldDB" id="A0A520N446"/>
<organism evidence="1 2">
    <name type="scientific">SAR86 cluster bacterium</name>
    <dbReference type="NCBI Taxonomy" id="2030880"/>
    <lineage>
        <taxon>Bacteria</taxon>
        <taxon>Pseudomonadati</taxon>
        <taxon>Pseudomonadota</taxon>
        <taxon>Gammaproteobacteria</taxon>
        <taxon>SAR86 cluster</taxon>
    </lineage>
</organism>
<accession>A0A520N446</accession>
<name>A0A520N446_9GAMM</name>